<dbReference type="STRING" id="229203.SAMN05444338_105206"/>
<keyword evidence="10 15" id="KW-0798">TonB box</keyword>
<proteinExistence type="inferred from homology"/>
<sequence length="800" mass="88557">MKTQISIVALLLFVSLFVNAQEKGSIQGKIVSADGYPLKEIVIKLAKGTYTSETNNDGTFRFDNFPVGMHTLIIEGIGLKKQSKEIKVSADKVSYVEFKLHENIESLQEIVIVFKGSTNKKKENVLSGLSLKPLDIPQSIQIIGKEIITQQQAIRLSEVIKNVNGAYVGSARGGAQESIWSRGYDMTANNMFKNGFRFSGGSVPEVSSLEKVEVLKGSAALLFGNVAPGGVLNMVTKKPSFEKGEELSMQAGSFAFYKPSIDIYGPLNSYIAYRFTGSYENSESFRDVVKKERYYINPSFLFKVSDKTEIVLQGDYLHDNWTPDFGTGIIGKEVADVARNTYLGATWSNGQTRQSSVSGLVKHEFNKDWKLNFNTSFQDYNRTSKGTERIQPSDNGDWSRPLGQNKNLEQNIGQQINLQGDFNTGSVKHQLFTGVDFENSFAQAYRFSFSPSTYGSGNIFDFENFDQGGAIPNADITRIVKTNTNSFGVYAQDLISLTDKFKVLAGLRWSWQESQATTHDYTTTPITISEDQIRVDQAFTPKLGLVFQPTKDMSLFASYSNSFTPNSGTTVDGKVIKPSLIDQYEAGIKKDFWKGLLSTNVTVYQITNSNLAQTAEFKADGSLNIDSTIKVLSGETTSKGIEIDITARPADGLNINAGYSYNDMRYTKTSGLNGSFIEGDRLARTPANTANMSFFYTLQSGLLKGVSIGAIGNYIGKRVGGWNNQILIDADTQEQTLRDRQIPLGDYTTLDVSAGYEWEKFSILCKLSNVANVLAYTVHENYSVNPIGPRQVMTSLKYKF</sequence>
<evidence type="ECO:0000313" key="20">
    <source>
        <dbReference type="Proteomes" id="UP000198569"/>
    </source>
</evidence>
<dbReference type="PANTHER" id="PTHR32552:SF68">
    <property type="entry name" value="FERRICHROME OUTER MEMBRANE TRANSPORTER_PHAGE RECEPTOR"/>
    <property type="match status" value="1"/>
</dbReference>
<keyword evidence="9" id="KW-0406">Ion transport</keyword>
<dbReference type="InterPro" id="IPR039426">
    <property type="entry name" value="TonB-dep_rcpt-like"/>
</dbReference>
<dbReference type="RefSeq" id="WP_091431176.1">
    <property type="nucleotide sequence ID" value="NZ_FNMV01000005.1"/>
</dbReference>
<dbReference type="GO" id="GO:0030246">
    <property type="term" value="F:carbohydrate binding"/>
    <property type="evidence" value="ECO:0007669"/>
    <property type="project" value="InterPro"/>
</dbReference>
<dbReference type="InterPro" id="IPR012910">
    <property type="entry name" value="Plug_dom"/>
</dbReference>
<feature type="signal peptide" evidence="16">
    <location>
        <begin position="1"/>
        <end position="20"/>
    </location>
</feature>
<reference evidence="20" key="1">
    <citation type="submission" date="2016-10" db="EMBL/GenBank/DDBJ databases">
        <authorList>
            <person name="Varghese N."/>
            <person name="Submissions S."/>
        </authorList>
    </citation>
    <scope>NUCLEOTIDE SEQUENCE [LARGE SCALE GENOMIC DNA]</scope>
    <source>
        <strain evidence="20">DSM 15718</strain>
    </source>
</reference>
<comment type="similarity">
    <text evidence="2 14 15">Belongs to the TonB-dependent receptor family.</text>
</comment>
<dbReference type="InterPro" id="IPR013784">
    <property type="entry name" value="Carb-bd-like_fold"/>
</dbReference>
<dbReference type="GO" id="GO:0015344">
    <property type="term" value="F:siderophore uptake transmembrane transporter activity"/>
    <property type="evidence" value="ECO:0007669"/>
    <property type="project" value="TreeGrafter"/>
</dbReference>
<keyword evidence="20" id="KW-1185">Reference proteome</keyword>
<evidence type="ECO:0000256" key="12">
    <source>
        <dbReference type="ARBA" id="ARBA00023170"/>
    </source>
</evidence>
<feature type="domain" description="TonB-dependent receptor plug" evidence="18">
    <location>
        <begin position="134"/>
        <end position="231"/>
    </location>
</feature>
<dbReference type="GO" id="GO:0038023">
    <property type="term" value="F:signaling receptor activity"/>
    <property type="evidence" value="ECO:0007669"/>
    <property type="project" value="InterPro"/>
</dbReference>
<evidence type="ECO:0000256" key="2">
    <source>
        <dbReference type="ARBA" id="ARBA00009810"/>
    </source>
</evidence>
<keyword evidence="5" id="KW-0410">Iron transport</keyword>
<evidence type="ECO:0000256" key="14">
    <source>
        <dbReference type="PROSITE-ProRule" id="PRU01360"/>
    </source>
</evidence>
<name>A0A1H2XC40_9FLAO</name>
<evidence type="ECO:0000256" key="4">
    <source>
        <dbReference type="ARBA" id="ARBA00022452"/>
    </source>
</evidence>
<keyword evidence="3 14" id="KW-0813">Transport</keyword>
<evidence type="ECO:0000256" key="9">
    <source>
        <dbReference type="ARBA" id="ARBA00023065"/>
    </source>
</evidence>
<dbReference type="SUPFAM" id="SSF49452">
    <property type="entry name" value="Starch-binding domain-like"/>
    <property type="match status" value="1"/>
</dbReference>
<evidence type="ECO:0000256" key="1">
    <source>
        <dbReference type="ARBA" id="ARBA00004571"/>
    </source>
</evidence>
<dbReference type="GO" id="GO:0015891">
    <property type="term" value="P:siderophore transport"/>
    <property type="evidence" value="ECO:0007669"/>
    <property type="project" value="InterPro"/>
</dbReference>
<keyword evidence="12" id="KW-0675">Receptor</keyword>
<protein>
    <submittedName>
        <fullName evidence="19">Iron complex outermembrane recepter protein</fullName>
    </submittedName>
</protein>
<evidence type="ECO:0000256" key="11">
    <source>
        <dbReference type="ARBA" id="ARBA00023136"/>
    </source>
</evidence>
<feature type="chain" id="PRO_5011461880" evidence="16">
    <location>
        <begin position="21"/>
        <end position="800"/>
    </location>
</feature>
<dbReference type="AlphaFoldDB" id="A0A1H2XC40"/>
<evidence type="ECO:0000256" key="8">
    <source>
        <dbReference type="ARBA" id="ARBA00023004"/>
    </source>
</evidence>
<evidence type="ECO:0000259" key="18">
    <source>
        <dbReference type="Pfam" id="PF07715"/>
    </source>
</evidence>
<dbReference type="PROSITE" id="PS52016">
    <property type="entry name" value="TONB_DEPENDENT_REC_3"/>
    <property type="match status" value="1"/>
</dbReference>
<dbReference type="InterPro" id="IPR036942">
    <property type="entry name" value="Beta-barrel_TonB_sf"/>
</dbReference>
<organism evidence="19 20">
    <name type="scientific">Flavobacterium degerlachei</name>
    <dbReference type="NCBI Taxonomy" id="229203"/>
    <lineage>
        <taxon>Bacteria</taxon>
        <taxon>Pseudomonadati</taxon>
        <taxon>Bacteroidota</taxon>
        <taxon>Flavobacteriia</taxon>
        <taxon>Flavobacteriales</taxon>
        <taxon>Flavobacteriaceae</taxon>
        <taxon>Flavobacterium</taxon>
    </lineage>
</organism>
<dbReference type="Pfam" id="PF07715">
    <property type="entry name" value="Plug"/>
    <property type="match status" value="1"/>
</dbReference>
<keyword evidence="4 14" id="KW-1134">Transmembrane beta strand</keyword>
<dbReference type="Gene3D" id="2.170.130.10">
    <property type="entry name" value="TonB-dependent receptor, plug domain"/>
    <property type="match status" value="1"/>
</dbReference>
<evidence type="ECO:0000313" key="19">
    <source>
        <dbReference type="EMBL" id="SDW90387.1"/>
    </source>
</evidence>
<evidence type="ECO:0000256" key="5">
    <source>
        <dbReference type="ARBA" id="ARBA00022496"/>
    </source>
</evidence>
<evidence type="ECO:0000256" key="7">
    <source>
        <dbReference type="ARBA" id="ARBA00022729"/>
    </source>
</evidence>
<dbReference type="InterPro" id="IPR037066">
    <property type="entry name" value="Plug_dom_sf"/>
</dbReference>
<dbReference type="Proteomes" id="UP000198569">
    <property type="component" value="Unassembled WGS sequence"/>
</dbReference>
<dbReference type="CDD" id="cd01347">
    <property type="entry name" value="ligand_gated_channel"/>
    <property type="match status" value="1"/>
</dbReference>
<dbReference type="NCBIfam" id="TIGR01783">
    <property type="entry name" value="TonB-siderophor"/>
    <property type="match status" value="1"/>
</dbReference>
<dbReference type="Gene3D" id="2.40.170.20">
    <property type="entry name" value="TonB-dependent receptor, beta-barrel domain"/>
    <property type="match status" value="1"/>
</dbReference>
<evidence type="ECO:0000256" key="16">
    <source>
        <dbReference type="SAM" id="SignalP"/>
    </source>
</evidence>
<keyword evidence="7 16" id="KW-0732">Signal</keyword>
<feature type="domain" description="TonB-dependent receptor-like beta-barrel" evidence="17">
    <location>
        <begin position="307"/>
        <end position="759"/>
    </location>
</feature>
<dbReference type="PANTHER" id="PTHR32552">
    <property type="entry name" value="FERRICHROME IRON RECEPTOR-RELATED"/>
    <property type="match status" value="1"/>
</dbReference>
<keyword evidence="11 14" id="KW-0472">Membrane</keyword>
<dbReference type="Pfam" id="PF00593">
    <property type="entry name" value="TonB_dep_Rec_b-barrel"/>
    <property type="match status" value="1"/>
</dbReference>
<dbReference type="InterPro" id="IPR010105">
    <property type="entry name" value="TonB_sidphr_rcpt"/>
</dbReference>
<dbReference type="SUPFAM" id="SSF56935">
    <property type="entry name" value="Porins"/>
    <property type="match status" value="1"/>
</dbReference>
<keyword evidence="13 14" id="KW-0998">Cell outer membrane</keyword>
<keyword evidence="6 14" id="KW-0812">Transmembrane</keyword>
<dbReference type="GO" id="GO:0009279">
    <property type="term" value="C:cell outer membrane"/>
    <property type="evidence" value="ECO:0007669"/>
    <property type="project" value="UniProtKB-SubCell"/>
</dbReference>
<dbReference type="Gene3D" id="2.60.40.1120">
    <property type="entry name" value="Carboxypeptidase-like, regulatory domain"/>
    <property type="match status" value="1"/>
</dbReference>
<evidence type="ECO:0000256" key="10">
    <source>
        <dbReference type="ARBA" id="ARBA00023077"/>
    </source>
</evidence>
<keyword evidence="8" id="KW-0408">Iron</keyword>
<dbReference type="Pfam" id="PF13715">
    <property type="entry name" value="CarbopepD_reg_2"/>
    <property type="match status" value="1"/>
</dbReference>
<evidence type="ECO:0000256" key="13">
    <source>
        <dbReference type="ARBA" id="ARBA00023237"/>
    </source>
</evidence>
<evidence type="ECO:0000259" key="17">
    <source>
        <dbReference type="Pfam" id="PF00593"/>
    </source>
</evidence>
<dbReference type="InterPro" id="IPR000531">
    <property type="entry name" value="Beta-barrel_TonB"/>
</dbReference>
<gene>
    <name evidence="19" type="ORF">SAMN05444338_105206</name>
</gene>
<dbReference type="EMBL" id="FNMV01000005">
    <property type="protein sequence ID" value="SDW90387.1"/>
    <property type="molecule type" value="Genomic_DNA"/>
</dbReference>
<evidence type="ECO:0000256" key="3">
    <source>
        <dbReference type="ARBA" id="ARBA00022448"/>
    </source>
</evidence>
<accession>A0A1H2XC40</accession>
<dbReference type="OrthoDB" id="9775095at2"/>
<comment type="subcellular location">
    <subcellularLocation>
        <location evidence="1 14">Cell outer membrane</location>
        <topology evidence="1 14">Multi-pass membrane protein</topology>
    </subcellularLocation>
</comment>
<evidence type="ECO:0000256" key="6">
    <source>
        <dbReference type="ARBA" id="ARBA00022692"/>
    </source>
</evidence>
<evidence type="ECO:0000256" key="15">
    <source>
        <dbReference type="RuleBase" id="RU003357"/>
    </source>
</evidence>